<dbReference type="Proteomes" id="UP001231189">
    <property type="component" value="Unassembled WGS sequence"/>
</dbReference>
<comment type="subcellular location">
    <subcellularLocation>
        <location evidence="1">Membrane</location>
        <topology evidence="1">Single-pass type I membrane protein</topology>
    </subcellularLocation>
</comment>
<dbReference type="InterPro" id="IPR045274">
    <property type="entry name" value="WAK-like"/>
</dbReference>
<accession>A0AAD8W2Q0</accession>
<keyword evidence="16" id="KW-1185">Reference proteome</keyword>
<dbReference type="SMART" id="SM00220">
    <property type="entry name" value="S_TKc"/>
    <property type="match status" value="1"/>
</dbReference>
<dbReference type="PROSITE" id="PS00108">
    <property type="entry name" value="PROTEIN_KINASE_ST"/>
    <property type="match status" value="1"/>
</dbReference>
<keyword evidence="4 13" id="KW-0732">Signal</keyword>
<dbReference type="Gene3D" id="1.10.510.10">
    <property type="entry name" value="Transferase(Phosphotransferase) domain 1"/>
    <property type="match status" value="1"/>
</dbReference>
<dbReference type="EMBL" id="JAUUTY010000005">
    <property type="protein sequence ID" value="KAK1630648.1"/>
    <property type="molecule type" value="Genomic_DNA"/>
</dbReference>
<keyword evidence="12" id="KW-0472">Membrane</keyword>
<reference evidence="15" key="1">
    <citation type="submission" date="2023-07" db="EMBL/GenBank/DDBJ databases">
        <title>A chromosome-level genome assembly of Lolium multiflorum.</title>
        <authorList>
            <person name="Chen Y."/>
            <person name="Copetti D."/>
            <person name="Kolliker R."/>
            <person name="Studer B."/>
        </authorList>
    </citation>
    <scope>NUCLEOTIDE SEQUENCE</scope>
    <source>
        <strain evidence="15">02402/16</strain>
        <tissue evidence="15">Leaf</tissue>
    </source>
</reference>
<keyword evidence="2" id="KW-0723">Serine/threonine-protein kinase</keyword>
<feature type="domain" description="Protein kinase" evidence="14">
    <location>
        <begin position="350"/>
        <end position="616"/>
    </location>
</feature>
<feature type="compositionally biased region" description="Polar residues" evidence="11">
    <location>
        <begin position="634"/>
        <end position="664"/>
    </location>
</feature>
<evidence type="ECO:0000256" key="10">
    <source>
        <dbReference type="PROSITE-ProRule" id="PRU10141"/>
    </source>
</evidence>
<evidence type="ECO:0000256" key="13">
    <source>
        <dbReference type="SAM" id="SignalP"/>
    </source>
</evidence>
<evidence type="ECO:0000256" key="2">
    <source>
        <dbReference type="ARBA" id="ARBA00022527"/>
    </source>
</evidence>
<dbReference type="InterPro" id="IPR017441">
    <property type="entry name" value="Protein_kinase_ATP_BS"/>
</dbReference>
<feature type="region of interest" description="Disordered" evidence="11">
    <location>
        <begin position="634"/>
        <end position="671"/>
    </location>
</feature>
<evidence type="ECO:0000256" key="8">
    <source>
        <dbReference type="ARBA" id="ARBA00023157"/>
    </source>
</evidence>
<dbReference type="FunFam" id="1.10.510.10:FF:000606">
    <property type="entry name" value="Wall-associated receptor kinase 3"/>
    <property type="match status" value="1"/>
</dbReference>
<keyword evidence="8" id="KW-1015">Disulfide bond</keyword>
<dbReference type="PROSITE" id="PS00107">
    <property type="entry name" value="PROTEIN_KINASE_ATP"/>
    <property type="match status" value="1"/>
</dbReference>
<dbReference type="InterPro" id="IPR000719">
    <property type="entry name" value="Prot_kinase_dom"/>
</dbReference>
<dbReference type="PANTHER" id="PTHR27005:SF145">
    <property type="entry name" value="OS10G0142600 PROTEIN"/>
    <property type="match status" value="1"/>
</dbReference>
<dbReference type="PROSITE" id="PS50011">
    <property type="entry name" value="PROTEIN_KINASE_DOM"/>
    <property type="match status" value="1"/>
</dbReference>
<evidence type="ECO:0000256" key="7">
    <source>
        <dbReference type="ARBA" id="ARBA00022840"/>
    </source>
</evidence>
<keyword evidence="6" id="KW-0418">Kinase</keyword>
<dbReference type="GO" id="GO:0007166">
    <property type="term" value="P:cell surface receptor signaling pathway"/>
    <property type="evidence" value="ECO:0007669"/>
    <property type="project" value="InterPro"/>
</dbReference>
<evidence type="ECO:0000256" key="4">
    <source>
        <dbReference type="ARBA" id="ARBA00022729"/>
    </source>
</evidence>
<proteinExistence type="predicted"/>
<evidence type="ECO:0000259" key="14">
    <source>
        <dbReference type="PROSITE" id="PS50011"/>
    </source>
</evidence>
<dbReference type="GO" id="GO:0004674">
    <property type="term" value="F:protein serine/threonine kinase activity"/>
    <property type="evidence" value="ECO:0007669"/>
    <property type="project" value="TreeGrafter"/>
</dbReference>
<feature type="chain" id="PRO_5042117612" description="Protein kinase domain-containing protein" evidence="13">
    <location>
        <begin position="20"/>
        <end position="671"/>
    </location>
</feature>
<evidence type="ECO:0000256" key="11">
    <source>
        <dbReference type="SAM" id="MobiDB-lite"/>
    </source>
</evidence>
<evidence type="ECO:0000256" key="9">
    <source>
        <dbReference type="ARBA" id="ARBA00023180"/>
    </source>
</evidence>
<keyword evidence="5 10" id="KW-0547">Nucleotide-binding</keyword>
<comment type="caution">
    <text evidence="15">The sequence shown here is derived from an EMBL/GenBank/DDBJ whole genome shotgun (WGS) entry which is preliminary data.</text>
</comment>
<dbReference type="Pfam" id="PF13947">
    <property type="entry name" value="GUB_WAK_bind"/>
    <property type="match status" value="1"/>
</dbReference>
<evidence type="ECO:0000256" key="12">
    <source>
        <dbReference type="SAM" id="Phobius"/>
    </source>
</evidence>
<name>A0AAD8W2Q0_LOLMU</name>
<dbReference type="GO" id="GO:0005524">
    <property type="term" value="F:ATP binding"/>
    <property type="evidence" value="ECO:0007669"/>
    <property type="project" value="UniProtKB-UniRule"/>
</dbReference>
<gene>
    <name evidence="15" type="ORF">QYE76_004963</name>
</gene>
<evidence type="ECO:0000256" key="5">
    <source>
        <dbReference type="ARBA" id="ARBA00022741"/>
    </source>
</evidence>
<dbReference type="InterPro" id="IPR011009">
    <property type="entry name" value="Kinase-like_dom_sf"/>
</dbReference>
<keyword evidence="3" id="KW-0808">Transferase</keyword>
<dbReference type="Gene3D" id="3.30.200.20">
    <property type="entry name" value="Phosphorylase Kinase, domain 1"/>
    <property type="match status" value="1"/>
</dbReference>
<keyword evidence="12" id="KW-0812">Transmembrane</keyword>
<dbReference type="GO" id="GO:0030247">
    <property type="term" value="F:polysaccharide binding"/>
    <property type="evidence" value="ECO:0007669"/>
    <property type="project" value="InterPro"/>
</dbReference>
<dbReference type="Pfam" id="PF07714">
    <property type="entry name" value="PK_Tyr_Ser-Thr"/>
    <property type="match status" value="1"/>
</dbReference>
<keyword evidence="7 10" id="KW-0067">ATP-binding</keyword>
<protein>
    <recommendedName>
        <fullName evidence="14">Protein kinase domain-containing protein</fullName>
    </recommendedName>
</protein>
<organism evidence="15 16">
    <name type="scientific">Lolium multiflorum</name>
    <name type="common">Italian ryegrass</name>
    <name type="synonym">Lolium perenne subsp. multiflorum</name>
    <dbReference type="NCBI Taxonomy" id="4521"/>
    <lineage>
        <taxon>Eukaryota</taxon>
        <taxon>Viridiplantae</taxon>
        <taxon>Streptophyta</taxon>
        <taxon>Embryophyta</taxon>
        <taxon>Tracheophyta</taxon>
        <taxon>Spermatophyta</taxon>
        <taxon>Magnoliopsida</taxon>
        <taxon>Liliopsida</taxon>
        <taxon>Poales</taxon>
        <taxon>Poaceae</taxon>
        <taxon>BOP clade</taxon>
        <taxon>Pooideae</taxon>
        <taxon>Poodae</taxon>
        <taxon>Poeae</taxon>
        <taxon>Poeae Chloroplast Group 2 (Poeae type)</taxon>
        <taxon>Loliodinae</taxon>
        <taxon>Loliinae</taxon>
        <taxon>Lolium</taxon>
    </lineage>
</organism>
<dbReference type="AlphaFoldDB" id="A0AAD8W2Q0"/>
<dbReference type="InterPro" id="IPR025287">
    <property type="entry name" value="WAK_GUB"/>
</dbReference>
<dbReference type="InterPro" id="IPR008271">
    <property type="entry name" value="Ser/Thr_kinase_AS"/>
</dbReference>
<dbReference type="SUPFAM" id="SSF56112">
    <property type="entry name" value="Protein kinase-like (PK-like)"/>
    <property type="match status" value="1"/>
</dbReference>
<evidence type="ECO:0000256" key="6">
    <source>
        <dbReference type="ARBA" id="ARBA00022777"/>
    </source>
</evidence>
<feature type="transmembrane region" description="Helical" evidence="12">
    <location>
        <begin position="296"/>
        <end position="314"/>
    </location>
</feature>
<evidence type="ECO:0000256" key="3">
    <source>
        <dbReference type="ARBA" id="ARBA00022679"/>
    </source>
</evidence>
<feature type="binding site" evidence="10">
    <location>
        <position position="378"/>
    </location>
    <ligand>
        <name>ATP</name>
        <dbReference type="ChEBI" id="CHEBI:30616"/>
    </ligand>
</feature>
<dbReference type="InterPro" id="IPR001245">
    <property type="entry name" value="Ser-Thr/Tyr_kinase_cat_dom"/>
</dbReference>
<evidence type="ECO:0000256" key="1">
    <source>
        <dbReference type="ARBA" id="ARBA00004479"/>
    </source>
</evidence>
<evidence type="ECO:0000313" key="16">
    <source>
        <dbReference type="Proteomes" id="UP001231189"/>
    </source>
</evidence>
<dbReference type="FunFam" id="3.30.200.20:FF:000337">
    <property type="entry name" value="Wall-associated receptor kinase 3"/>
    <property type="match status" value="1"/>
</dbReference>
<keyword evidence="9" id="KW-0325">Glycoprotein</keyword>
<evidence type="ECO:0000313" key="15">
    <source>
        <dbReference type="EMBL" id="KAK1630648.1"/>
    </source>
</evidence>
<dbReference type="GO" id="GO:0005886">
    <property type="term" value="C:plasma membrane"/>
    <property type="evidence" value="ECO:0007669"/>
    <property type="project" value="TreeGrafter"/>
</dbReference>
<keyword evidence="12" id="KW-1133">Transmembrane helix</keyword>
<feature type="signal peptide" evidence="13">
    <location>
        <begin position="1"/>
        <end position="19"/>
    </location>
</feature>
<sequence>MVRRPSIWTALFLPVLVLADSFQPRATGCNRNCGGVDIPFPFGVEEGCFLPGFGINCTDGGTPILADNPRNLKVLNLTVMPRPEALVMLPIAYQCYNTTDGAIKPDESFDGVIELSPLYRMSNTRNELVALGCSTFAFTNSKPSIGCLAYCREDYGLPEDGVCTGIGCCSVDISTTLNENNIIFESEPTNFWSHKGVNISPCDYAFIVEKNTYRFKVSDLNMDGSSITKPMVLDWAIRDDNVEHNITCPQAKNTPEYACVSANSECLNSAHGPGYICNCTKGYWGNPYLTDGCQGVAVGVSILIIALLIAFIMLQKKKLDKLFEKNGGEMLKNVKGLTIFTKDGLKKITRDNAEFLGNGSFGNVYKGTLPDQTMVAVKASIKVDEATKEEFVDEIEIQTQMIHKNILKLVGCCLEVEVPVLVYEFASNGSLQDVLHGQKDQVLPLDSRLDIAIGSAEGLKYMHSYATHAMRHGDVKPDNILLDDKLTPKIADFGLSKLLKQEYFAKVVVGCMGYIDPIFMKTGLLTQKSDVYSFGAVLLELITGKRNVYDEKLSLIIEYRKVYENEKSGREMFDKDIATEEDIVVLEEMGKLAMDCLNEDIENRPDMTEVAEQLVIIRRNKKLGKLSSGNPNNIGDITIYNSPTNTEVSGTSSAEISTTSTPSNMDILPTP</sequence>
<dbReference type="PANTHER" id="PTHR27005">
    <property type="entry name" value="WALL-ASSOCIATED RECEPTOR KINASE-LIKE 21"/>
    <property type="match status" value="1"/>
</dbReference>